<gene>
    <name evidence="6" type="ORF">KVH32_12595</name>
</gene>
<dbReference type="CDD" id="cd00827">
    <property type="entry name" value="init_cond_enzymes"/>
    <property type="match status" value="1"/>
</dbReference>
<dbReference type="Gene3D" id="3.40.47.10">
    <property type="match status" value="2"/>
</dbReference>
<dbReference type="Pfam" id="PF08545">
    <property type="entry name" value="ACP_syn_III"/>
    <property type="match status" value="1"/>
</dbReference>
<keyword evidence="2" id="KW-0808">Transferase</keyword>
<organism evidence="6 7">
    <name type="scientific">Streptomyces olivaceus</name>
    <dbReference type="NCBI Taxonomy" id="47716"/>
    <lineage>
        <taxon>Bacteria</taxon>
        <taxon>Bacillati</taxon>
        <taxon>Actinomycetota</taxon>
        <taxon>Actinomycetes</taxon>
        <taxon>Kitasatosporales</taxon>
        <taxon>Streptomycetaceae</taxon>
        <taxon>Streptomyces</taxon>
    </lineage>
</organism>
<protein>
    <submittedName>
        <fullName evidence="6">Ketoacyl-ACP synthase III family protein</fullName>
    </submittedName>
</protein>
<keyword evidence="3" id="KW-0012">Acyltransferase</keyword>
<evidence type="ECO:0000313" key="6">
    <source>
        <dbReference type="EMBL" id="MBZ6151995.1"/>
    </source>
</evidence>
<dbReference type="InterPro" id="IPR013747">
    <property type="entry name" value="ACP_syn_III_C"/>
</dbReference>
<dbReference type="SUPFAM" id="SSF53901">
    <property type="entry name" value="Thiolase-like"/>
    <property type="match status" value="1"/>
</dbReference>
<dbReference type="InterPro" id="IPR013751">
    <property type="entry name" value="ACP_syn_III_N"/>
</dbReference>
<dbReference type="InterPro" id="IPR016039">
    <property type="entry name" value="Thiolase-like"/>
</dbReference>
<accession>A0ABS7W484</accession>
<dbReference type="PANTHER" id="PTHR34069">
    <property type="entry name" value="3-OXOACYL-[ACYL-CARRIER-PROTEIN] SYNTHASE 3"/>
    <property type="match status" value="1"/>
</dbReference>
<reference evidence="6 7" key="1">
    <citation type="submission" date="2021-06" db="EMBL/GenBank/DDBJ databases">
        <title>Ecological speciation of a Streptomyces species isolated from different habitats and geographic origins.</title>
        <authorList>
            <person name="Wang J."/>
        </authorList>
    </citation>
    <scope>NUCLEOTIDE SEQUENCE [LARGE SCALE GENOMIC DNA]</scope>
    <source>
        <strain evidence="6 7">FXJ8.012</strain>
    </source>
</reference>
<dbReference type="EMBL" id="JAHSTP010000004">
    <property type="protein sequence ID" value="MBZ6151995.1"/>
    <property type="molecule type" value="Genomic_DNA"/>
</dbReference>
<keyword evidence="1" id="KW-0963">Cytoplasm</keyword>
<evidence type="ECO:0000313" key="7">
    <source>
        <dbReference type="Proteomes" id="UP000758701"/>
    </source>
</evidence>
<name>A0ABS7W484_STROV</name>
<dbReference type="RefSeq" id="WP_031037807.1">
    <property type="nucleotide sequence ID" value="NZ_JAHSST010000012.1"/>
</dbReference>
<dbReference type="Proteomes" id="UP000758701">
    <property type="component" value="Unassembled WGS sequence"/>
</dbReference>
<feature type="domain" description="Beta-ketoacyl-[acyl-carrier-protein] synthase III N-terminal" evidence="5">
    <location>
        <begin position="108"/>
        <end position="172"/>
    </location>
</feature>
<keyword evidence="7" id="KW-1185">Reference proteome</keyword>
<evidence type="ECO:0000256" key="3">
    <source>
        <dbReference type="ARBA" id="ARBA00023315"/>
    </source>
</evidence>
<evidence type="ECO:0000259" key="5">
    <source>
        <dbReference type="Pfam" id="PF08545"/>
    </source>
</evidence>
<dbReference type="PANTHER" id="PTHR34069:SF2">
    <property type="entry name" value="BETA-KETOACYL-[ACYL-CARRIER-PROTEIN] SYNTHASE III"/>
    <property type="match status" value="1"/>
</dbReference>
<proteinExistence type="predicted"/>
<evidence type="ECO:0000256" key="1">
    <source>
        <dbReference type="ARBA" id="ARBA00022490"/>
    </source>
</evidence>
<dbReference type="Pfam" id="PF08541">
    <property type="entry name" value="ACP_syn_III_C"/>
    <property type="match status" value="1"/>
</dbReference>
<comment type="caution">
    <text evidence="6">The sequence shown here is derived from an EMBL/GenBank/DDBJ whole genome shotgun (WGS) entry which is preliminary data.</text>
</comment>
<feature type="domain" description="Beta-ketoacyl-[acyl-carrier-protein] synthase III C-terminal" evidence="4">
    <location>
        <begin position="246"/>
        <end position="337"/>
    </location>
</feature>
<sequence length="341" mass="36694">MRVENIFLAGIGTHVPDRVTAEEAVRRGWYDAADRDEARLISVAVADDTPAPDMAVYAAREALKRSEHDAEDIDALYHSAVHYQGPDVWSAPHYVLRNTVDRPVSAIEVRHGCLGMVASMELGAAALTAVPERTAVLLTTGDNFNTPVVDRWRASKLFVLADGGAAAVLSTRGGFARLLAVGGMSNPGMEELHRGGEALFPPGITVGRPLDLEARREFWRQQWAKGIVPPMGDLGELVASAVDKTLREAGLTMADITKVANVGLNWEVFRDAFLDPLGIDETRGTWEFNRRMGHAGPVDHIAGLEHLWTTGQVGPGDHVLMLGATPGFEAACAVLEIVAAP</sequence>
<evidence type="ECO:0000259" key="4">
    <source>
        <dbReference type="Pfam" id="PF08541"/>
    </source>
</evidence>
<evidence type="ECO:0000256" key="2">
    <source>
        <dbReference type="ARBA" id="ARBA00022679"/>
    </source>
</evidence>